<name>R7UIG6_CAPTE</name>
<dbReference type="EMBL" id="AMQN01043928">
    <property type="status" value="NOT_ANNOTATED_CDS"/>
    <property type="molecule type" value="Genomic_DNA"/>
</dbReference>
<evidence type="ECO:0000313" key="2">
    <source>
        <dbReference type="EnsemblMetazoa" id="CapteP122504"/>
    </source>
</evidence>
<dbReference type="OrthoDB" id="6102664at2759"/>
<evidence type="ECO:0000313" key="1">
    <source>
        <dbReference type="EMBL" id="ELU05893.1"/>
    </source>
</evidence>
<reference evidence="3" key="1">
    <citation type="submission" date="2012-12" db="EMBL/GenBank/DDBJ databases">
        <authorList>
            <person name="Hellsten U."/>
            <person name="Grimwood J."/>
            <person name="Chapman J.A."/>
            <person name="Shapiro H."/>
            <person name="Aerts A."/>
            <person name="Otillar R.P."/>
            <person name="Terry A.Y."/>
            <person name="Boore J.L."/>
            <person name="Simakov O."/>
            <person name="Marletaz F."/>
            <person name="Cho S.-J."/>
            <person name="Edsinger-Gonzales E."/>
            <person name="Havlak P."/>
            <person name="Kuo D.-H."/>
            <person name="Larsson T."/>
            <person name="Lv J."/>
            <person name="Arendt D."/>
            <person name="Savage R."/>
            <person name="Osoegawa K."/>
            <person name="de Jong P."/>
            <person name="Lindberg D.R."/>
            <person name="Seaver E.C."/>
            <person name="Weisblat D.A."/>
            <person name="Putnam N.H."/>
            <person name="Grigoriev I.V."/>
            <person name="Rokhsar D.S."/>
        </authorList>
    </citation>
    <scope>NUCLEOTIDE SEQUENCE</scope>
    <source>
        <strain evidence="3">I ESC-2004</strain>
    </source>
</reference>
<reference evidence="2" key="3">
    <citation type="submission" date="2015-06" db="UniProtKB">
        <authorList>
            <consortium name="EnsemblMetazoa"/>
        </authorList>
    </citation>
    <scope>IDENTIFICATION</scope>
</reference>
<dbReference type="HOGENOM" id="CLU_178181_0_0_1"/>
<dbReference type="EMBL" id="KB301140">
    <property type="protein sequence ID" value="ELU05893.1"/>
    <property type="molecule type" value="Genomic_DNA"/>
</dbReference>
<accession>R7UIG6</accession>
<dbReference type="EnsemblMetazoa" id="CapteT122504">
    <property type="protein sequence ID" value="CapteP122504"/>
    <property type="gene ID" value="CapteG122504"/>
</dbReference>
<sequence length="121" mass="14424">KVEELVFNNHRLKDLATLSPHFQTYDLEAFHSLLNQVGIYNQSNYCSRVLFAVMHFNKNANRQVKITLDGTERYSIHYMKYMKGDSIVRKVKTAPMHGKLPFVLYIYIYHFIHKLKFVHFI</sequence>
<dbReference type="Proteomes" id="UP000014760">
    <property type="component" value="Unassembled WGS sequence"/>
</dbReference>
<proteinExistence type="predicted"/>
<keyword evidence="3" id="KW-1185">Reference proteome</keyword>
<feature type="non-terminal residue" evidence="1">
    <location>
        <position position="1"/>
    </location>
</feature>
<organism evidence="1">
    <name type="scientific">Capitella teleta</name>
    <name type="common">Polychaete worm</name>
    <dbReference type="NCBI Taxonomy" id="283909"/>
    <lineage>
        <taxon>Eukaryota</taxon>
        <taxon>Metazoa</taxon>
        <taxon>Spiralia</taxon>
        <taxon>Lophotrochozoa</taxon>
        <taxon>Annelida</taxon>
        <taxon>Polychaeta</taxon>
        <taxon>Sedentaria</taxon>
        <taxon>Scolecida</taxon>
        <taxon>Capitellidae</taxon>
        <taxon>Capitella</taxon>
    </lineage>
</organism>
<evidence type="ECO:0000313" key="3">
    <source>
        <dbReference type="Proteomes" id="UP000014760"/>
    </source>
</evidence>
<dbReference type="AlphaFoldDB" id="R7UIG6"/>
<reference evidence="1 3" key="2">
    <citation type="journal article" date="2013" name="Nature">
        <title>Insights into bilaterian evolution from three spiralian genomes.</title>
        <authorList>
            <person name="Simakov O."/>
            <person name="Marletaz F."/>
            <person name="Cho S.J."/>
            <person name="Edsinger-Gonzales E."/>
            <person name="Havlak P."/>
            <person name="Hellsten U."/>
            <person name="Kuo D.H."/>
            <person name="Larsson T."/>
            <person name="Lv J."/>
            <person name="Arendt D."/>
            <person name="Savage R."/>
            <person name="Osoegawa K."/>
            <person name="de Jong P."/>
            <person name="Grimwood J."/>
            <person name="Chapman J.A."/>
            <person name="Shapiro H."/>
            <person name="Aerts A."/>
            <person name="Otillar R.P."/>
            <person name="Terry A.Y."/>
            <person name="Boore J.L."/>
            <person name="Grigoriev I.V."/>
            <person name="Lindberg D.R."/>
            <person name="Seaver E.C."/>
            <person name="Weisblat D.A."/>
            <person name="Putnam N.H."/>
            <person name="Rokhsar D.S."/>
        </authorList>
    </citation>
    <scope>NUCLEOTIDE SEQUENCE</scope>
    <source>
        <strain evidence="1 3">I ESC-2004</strain>
    </source>
</reference>
<gene>
    <name evidence="1" type="ORF">CAPTEDRAFT_122504</name>
</gene>
<protein>
    <submittedName>
        <fullName evidence="1 2">Uncharacterized protein</fullName>
    </submittedName>
</protein>